<keyword evidence="1" id="KW-1133">Transmembrane helix</keyword>
<dbReference type="AlphaFoldDB" id="A0A9D2KBS3"/>
<sequence>MKRLKMLYQRYKGMGTLFWVVCVVLFAIVLLLSDIIDLIQTEGDERLQGWAYVCNLLALVVLCVNILRLDCRNLLSHKTADSLDFSGYFIILMMLIRNWIVGRSDALSDSWNYSLDWITILLFGFLLQFVGKIVRRAVKLKEEQDLTI</sequence>
<name>A0A9D2KBS3_9BACE</name>
<gene>
    <name evidence="2" type="ORF">H9807_01170</name>
</gene>
<evidence type="ECO:0000313" key="2">
    <source>
        <dbReference type="EMBL" id="HIZ90724.1"/>
    </source>
</evidence>
<protein>
    <recommendedName>
        <fullName evidence="4">DUF2975 domain-containing protein</fullName>
    </recommendedName>
</protein>
<accession>A0A9D2KBS3</accession>
<dbReference type="EMBL" id="DXAV01000013">
    <property type="protein sequence ID" value="HIZ90724.1"/>
    <property type="molecule type" value="Genomic_DNA"/>
</dbReference>
<reference evidence="2" key="1">
    <citation type="journal article" date="2021" name="PeerJ">
        <title>Extensive microbial diversity within the chicken gut microbiome revealed by metagenomics and culture.</title>
        <authorList>
            <person name="Gilroy R."/>
            <person name="Ravi A."/>
            <person name="Getino M."/>
            <person name="Pursley I."/>
            <person name="Horton D.L."/>
            <person name="Alikhan N.F."/>
            <person name="Baker D."/>
            <person name="Gharbi K."/>
            <person name="Hall N."/>
            <person name="Watson M."/>
            <person name="Adriaenssens E.M."/>
            <person name="Foster-Nyarko E."/>
            <person name="Jarju S."/>
            <person name="Secka A."/>
            <person name="Antonio M."/>
            <person name="Oren A."/>
            <person name="Chaudhuri R.R."/>
            <person name="La Ragione R."/>
            <person name="Hildebrand F."/>
            <person name="Pallen M.J."/>
        </authorList>
    </citation>
    <scope>NUCLEOTIDE SEQUENCE</scope>
    <source>
        <strain evidence="2">CHK118-2852</strain>
    </source>
</reference>
<comment type="caution">
    <text evidence="2">The sequence shown here is derived from an EMBL/GenBank/DDBJ whole genome shotgun (WGS) entry which is preliminary data.</text>
</comment>
<feature type="transmembrane region" description="Helical" evidence="1">
    <location>
        <begin position="83"/>
        <end position="101"/>
    </location>
</feature>
<feature type="transmembrane region" description="Helical" evidence="1">
    <location>
        <begin position="113"/>
        <end position="131"/>
    </location>
</feature>
<evidence type="ECO:0008006" key="4">
    <source>
        <dbReference type="Google" id="ProtNLM"/>
    </source>
</evidence>
<reference evidence="2" key="2">
    <citation type="submission" date="2021-04" db="EMBL/GenBank/DDBJ databases">
        <authorList>
            <person name="Gilroy R."/>
        </authorList>
    </citation>
    <scope>NUCLEOTIDE SEQUENCE</scope>
    <source>
        <strain evidence="2">CHK118-2852</strain>
    </source>
</reference>
<dbReference type="Proteomes" id="UP000824108">
    <property type="component" value="Unassembled WGS sequence"/>
</dbReference>
<proteinExistence type="predicted"/>
<keyword evidence="1" id="KW-0472">Membrane</keyword>
<keyword evidence="1" id="KW-0812">Transmembrane</keyword>
<organism evidence="2 3">
    <name type="scientific">Candidatus Bacteroides merdavium</name>
    <dbReference type="NCBI Taxonomy" id="2838472"/>
    <lineage>
        <taxon>Bacteria</taxon>
        <taxon>Pseudomonadati</taxon>
        <taxon>Bacteroidota</taxon>
        <taxon>Bacteroidia</taxon>
        <taxon>Bacteroidales</taxon>
        <taxon>Bacteroidaceae</taxon>
        <taxon>Bacteroides</taxon>
    </lineage>
</organism>
<evidence type="ECO:0000313" key="3">
    <source>
        <dbReference type="Proteomes" id="UP000824108"/>
    </source>
</evidence>
<feature type="transmembrane region" description="Helical" evidence="1">
    <location>
        <begin position="49"/>
        <end position="71"/>
    </location>
</feature>
<evidence type="ECO:0000256" key="1">
    <source>
        <dbReference type="SAM" id="Phobius"/>
    </source>
</evidence>